<protein>
    <submittedName>
        <fullName evidence="2">Uncharacterized protein</fullName>
    </submittedName>
</protein>
<proteinExistence type="predicted"/>
<organism evidence="2">
    <name type="scientific">Arundo donax</name>
    <name type="common">Giant reed</name>
    <name type="synonym">Donax arundinaceus</name>
    <dbReference type="NCBI Taxonomy" id="35708"/>
    <lineage>
        <taxon>Eukaryota</taxon>
        <taxon>Viridiplantae</taxon>
        <taxon>Streptophyta</taxon>
        <taxon>Embryophyta</taxon>
        <taxon>Tracheophyta</taxon>
        <taxon>Spermatophyta</taxon>
        <taxon>Magnoliopsida</taxon>
        <taxon>Liliopsida</taxon>
        <taxon>Poales</taxon>
        <taxon>Poaceae</taxon>
        <taxon>PACMAD clade</taxon>
        <taxon>Arundinoideae</taxon>
        <taxon>Arundineae</taxon>
        <taxon>Arundo</taxon>
    </lineage>
</organism>
<feature type="chain" id="PRO_5002064672" evidence="1">
    <location>
        <begin position="18"/>
        <end position="49"/>
    </location>
</feature>
<reference evidence="2" key="1">
    <citation type="submission" date="2014-09" db="EMBL/GenBank/DDBJ databases">
        <authorList>
            <person name="Magalhaes I.L.F."/>
            <person name="Oliveira U."/>
            <person name="Santos F.R."/>
            <person name="Vidigal T.H.D.A."/>
            <person name="Brescovit A.D."/>
            <person name="Santos A.J."/>
        </authorList>
    </citation>
    <scope>NUCLEOTIDE SEQUENCE</scope>
    <source>
        <tissue evidence="2">Shoot tissue taken approximately 20 cm above the soil surface</tissue>
    </source>
</reference>
<dbReference type="EMBL" id="GBRH01186131">
    <property type="protein sequence ID" value="JAE11765.1"/>
    <property type="molecule type" value="Transcribed_RNA"/>
</dbReference>
<evidence type="ECO:0000313" key="2">
    <source>
        <dbReference type="EMBL" id="JAE11765.1"/>
    </source>
</evidence>
<accession>A0A0A9FFF2</accession>
<name>A0A0A9FFF2_ARUDO</name>
<dbReference type="AlphaFoldDB" id="A0A0A9FFF2"/>
<sequence length="49" mass="5843">MWIMFYVITLFRFPALCKHISDYGLIFFFLLPNVDRVLCNNIVLVPCFV</sequence>
<keyword evidence="1" id="KW-0732">Signal</keyword>
<evidence type="ECO:0000256" key="1">
    <source>
        <dbReference type="SAM" id="SignalP"/>
    </source>
</evidence>
<feature type="signal peptide" evidence="1">
    <location>
        <begin position="1"/>
        <end position="17"/>
    </location>
</feature>
<reference evidence="2" key="2">
    <citation type="journal article" date="2015" name="Data Brief">
        <title>Shoot transcriptome of the giant reed, Arundo donax.</title>
        <authorList>
            <person name="Barrero R.A."/>
            <person name="Guerrero F.D."/>
            <person name="Moolhuijzen P."/>
            <person name="Goolsby J.A."/>
            <person name="Tidwell J."/>
            <person name="Bellgard S.E."/>
            <person name="Bellgard M.I."/>
        </authorList>
    </citation>
    <scope>NUCLEOTIDE SEQUENCE</scope>
    <source>
        <tissue evidence="2">Shoot tissue taken approximately 20 cm above the soil surface</tissue>
    </source>
</reference>